<feature type="region of interest" description="Disordered" evidence="1">
    <location>
        <begin position="14"/>
        <end position="156"/>
    </location>
</feature>
<dbReference type="PANTHER" id="PTHR19446">
    <property type="entry name" value="REVERSE TRANSCRIPTASES"/>
    <property type="match status" value="1"/>
</dbReference>
<dbReference type="InterPro" id="IPR043502">
    <property type="entry name" value="DNA/RNA_pol_sf"/>
</dbReference>
<dbReference type="InterPro" id="IPR005135">
    <property type="entry name" value="Endo/exonuclease/phosphatase"/>
</dbReference>
<evidence type="ECO:0000259" key="3">
    <source>
        <dbReference type="PROSITE" id="PS50879"/>
    </source>
</evidence>
<dbReference type="EMBL" id="JAACJK010000002">
    <property type="protein sequence ID" value="KAF5341132.1"/>
    <property type="molecule type" value="Genomic_DNA"/>
</dbReference>
<comment type="caution">
    <text evidence="4">The sequence shown here is derived from an EMBL/GenBank/DDBJ whole genome shotgun (WGS) entry which is preliminary data.</text>
</comment>
<dbReference type="Proteomes" id="UP000541558">
    <property type="component" value="Unassembled WGS sequence"/>
</dbReference>
<dbReference type="CDD" id="cd09280">
    <property type="entry name" value="RNase_HI_eukaryote_like"/>
    <property type="match status" value="1"/>
</dbReference>
<dbReference type="InterPro" id="IPR036397">
    <property type="entry name" value="RNaseH_sf"/>
</dbReference>
<sequence length="1783" mass="200545">MNYTNTEITQRYHDLQATVNRHPGGGGGLASYASQVSDDAPGGSGRQAQGEDSPMRTQAHDGPHPSRGAEEDTTSLETNTIRNGVAGMTEPAPTSNTAPPASSNILNVTPEQGDGLAPVETEDGDQRDWRDETMEEETTHETNARRPPKDRTGCKRSRAALRVASLNMKGGGSGASRNKWKTLSDLMRDESLSILAVQETHLTEEHKTDLQARYNRVEIISSPDPDNASGKGGVAILLNKYNTNWNSVEAEYTIPGRVLTVTVQWGHTSKIKIAAIYAPAGTVTEKAEFWTSLRDIWRADPTKRPDVLLGDLNMVENSIDRLPAKSDNARVTEPFAEVCSEAKLIDGYQITHLGEKPKYTYKTLRRGQVNSRSRIDRIHVTEEVFNNSYEWNIIDTGMQTLDHYMVTAYLATDSTPYVGKGRSTIADFLLDFPELQDSFLKRARKLELDLERCRESRSESENPQTLWKEFKKDLLTIARDFSRKRSTMLDKEIEMWQRRKERLHDLANLEENEDELVLLDEIEDNITDLLAAKKLRQKTKIEARHHFVAETNTKYDYILHREKKPRDTIPRLKKPGTGPAQYTTVTNEMLEIATEHHESLQGQYDHNPESQGAKSARANVLKGLKKKLGSRDRTRLGRRIRGRDVERAALEISNGKASGLDGIPIEVWKSMIKNHQRTKKEAERDGGKTEVTANLVAILTSVLNDIMRHGVAAGTDFAEGWMCPLYKKKDRAEISNYRPITVLNTDYKILTKILTNRLSKVATKLIHPDQAGFIKGRSIFDQTELIRLVMHPTSGKKGAIVCLDQEKAYDKIDHAFLWATLKKIGCPDSFIKTIKHLYADAKTSIIMNGVAGRKFSITRGVRQGDPLSCLLFDLAIESLASALRKSRLKGLTFEGMKDRLIANLFADDTTVFLSSEDSFGDLVKILDQWCMASGAKFNIDKTTVIPLGNEIYRHRMRRRRKIRKGSARIPANVHIAQEGEPVRILGAYFGYEIDEDDVWEPVITKLDKILDRWSKNHPTIRGLTMGHNTMVGGLTQYLTRVQGMPKSTEEQIKKKTDDFVWAKNGERKANTIAMSTLQKGKDEGGLGLLDIEARNEAIDLVRLRTYLLPPEQRPVWCIIADIVLARAAVLKFRNVGERGLVNPFLQTWRVNLSSKDLPSNLRRMMAAAYKYNTKFAATEVTNDLKLQMPIWYHIGAKPKLESIYGDNWGLCQRETHDIVTVGNMLEHAERLNTTGCSKRKNCKCANCKRDREKGCENPTKCRQNAVRKLNNLTGIWDPRIETPEGASAEIDAETQEGPYTAAPHPLPRYPHPADHIRVFTDPEEIVHGTIMLGTPTAVETEDEHGEVEVYTDGSCHENGTANAKCGSGIWYGDEDERNTALRIGDPHPQTNNTGELIAALVSIQQNKGADKLKIVSDSQYTIDTITKLAREWMAKGFVGVKNPDIVRALLGEVATSKTTILLKKVKGHSGDPGNDGADEWANRGARKDTPDNIDLSAGEKLRALGAKANELTQRNAYKLIKERANTGERARTERTMSNTRATIESLTGTNHTPEHIWKSLRQRKKGVLTQKFSVFAWKALHRGHKVGEFWKYINPDRHVCPQCNAPVENLEHIFTECRVSGQETVWALAKRAWQRTGLPWPEITLGLILGISVMEVKDSNGKVLDGRTRLLRIIISESAYLIWLLRCEWRIGREQNVLNMHTRKEISARWKIAIERRLRLDWALTNKLAFGKKALRPAEVKRTWKGIASTKNQSVLRTFPEDEGVLVGTGGIANQLRPPGRNR</sequence>
<feature type="region of interest" description="Disordered" evidence="1">
    <location>
        <begin position="1465"/>
        <end position="1493"/>
    </location>
</feature>
<dbReference type="InterPro" id="IPR000477">
    <property type="entry name" value="RT_dom"/>
</dbReference>
<feature type="compositionally biased region" description="Basic and acidic residues" evidence="1">
    <location>
        <begin position="58"/>
        <end position="70"/>
    </location>
</feature>
<dbReference type="SUPFAM" id="SSF53098">
    <property type="entry name" value="Ribonuclease H-like"/>
    <property type="match status" value="1"/>
</dbReference>
<keyword evidence="5" id="KW-1185">Reference proteome</keyword>
<dbReference type="Pfam" id="PF03372">
    <property type="entry name" value="Exo_endo_phos"/>
    <property type="match status" value="1"/>
</dbReference>
<dbReference type="CDD" id="cd01650">
    <property type="entry name" value="RT_nLTR_like"/>
    <property type="match status" value="1"/>
</dbReference>
<reference evidence="4 5" key="1">
    <citation type="journal article" date="2020" name="ISME J.">
        <title>Uncovering the hidden diversity of litter-decomposition mechanisms in mushroom-forming fungi.</title>
        <authorList>
            <person name="Floudas D."/>
            <person name="Bentzer J."/>
            <person name="Ahren D."/>
            <person name="Johansson T."/>
            <person name="Persson P."/>
            <person name="Tunlid A."/>
        </authorList>
    </citation>
    <scope>NUCLEOTIDE SEQUENCE [LARGE SCALE GENOMIC DNA]</scope>
    <source>
        <strain evidence="4 5">CBS 175.51</strain>
    </source>
</reference>
<dbReference type="InterPro" id="IPR002156">
    <property type="entry name" value="RNaseH_domain"/>
</dbReference>
<dbReference type="GO" id="GO:0004523">
    <property type="term" value="F:RNA-DNA hybrid ribonuclease activity"/>
    <property type="evidence" value="ECO:0007669"/>
    <property type="project" value="InterPro"/>
</dbReference>
<evidence type="ECO:0008006" key="6">
    <source>
        <dbReference type="Google" id="ProtNLM"/>
    </source>
</evidence>
<feature type="domain" description="Reverse transcriptase" evidence="2">
    <location>
        <begin position="706"/>
        <end position="993"/>
    </location>
</feature>
<dbReference type="InterPro" id="IPR036691">
    <property type="entry name" value="Endo/exonu/phosph_ase_sf"/>
</dbReference>
<dbReference type="PROSITE" id="PS50879">
    <property type="entry name" value="RNASE_H_1"/>
    <property type="match status" value="1"/>
</dbReference>
<dbReference type="InterPro" id="IPR012337">
    <property type="entry name" value="RNaseH-like_sf"/>
</dbReference>
<dbReference type="GO" id="GO:0003676">
    <property type="term" value="F:nucleic acid binding"/>
    <property type="evidence" value="ECO:0007669"/>
    <property type="project" value="InterPro"/>
</dbReference>
<evidence type="ECO:0000313" key="5">
    <source>
        <dbReference type="Proteomes" id="UP000541558"/>
    </source>
</evidence>
<dbReference type="Pfam" id="PF00075">
    <property type="entry name" value="RNase_H"/>
    <property type="match status" value="1"/>
</dbReference>
<dbReference type="Gene3D" id="3.30.420.10">
    <property type="entry name" value="Ribonuclease H-like superfamily/Ribonuclease H"/>
    <property type="match status" value="1"/>
</dbReference>
<dbReference type="OrthoDB" id="2752996at2759"/>
<name>A0A8H5CG04_9AGAR</name>
<protein>
    <recommendedName>
        <fullName evidence="6">Reverse transcriptase</fullName>
    </recommendedName>
</protein>
<dbReference type="Pfam" id="PF00078">
    <property type="entry name" value="RVT_1"/>
    <property type="match status" value="1"/>
</dbReference>
<feature type="compositionally biased region" description="Low complexity" evidence="1">
    <location>
        <begin position="91"/>
        <end position="104"/>
    </location>
</feature>
<dbReference type="CDD" id="cd09076">
    <property type="entry name" value="L1-EN"/>
    <property type="match status" value="1"/>
</dbReference>
<dbReference type="Gene3D" id="3.60.10.10">
    <property type="entry name" value="Endonuclease/exonuclease/phosphatase"/>
    <property type="match status" value="1"/>
</dbReference>
<organism evidence="4 5">
    <name type="scientific">Ephemerocybe angulata</name>
    <dbReference type="NCBI Taxonomy" id="980116"/>
    <lineage>
        <taxon>Eukaryota</taxon>
        <taxon>Fungi</taxon>
        <taxon>Dikarya</taxon>
        <taxon>Basidiomycota</taxon>
        <taxon>Agaricomycotina</taxon>
        <taxon>Agaricomycetes</taxon>
        <taxon>Agaricomycetidae</taxon>
        <taxon>Agaricales</taxon>
        <taxon>Agaricineae</taxon>
        <taxon>Psathyrellaceae</taxon>
        <taxon>Ephemerocybe</taxon>
    </lineage>
</organism>
<evidence type="ECO:0000313" key="4">
    <source>
        <dbReference type="EMBL" id="KAF5341132.1"/>
    </source>
</evidence>
<evidence type="ECO:0000256" key="1">
    <source>
        <dbReference type="SAM" id="MobiDB-lite"/>
    </source>
</evidence>
<proteinExistence type="predicted"/>
<feature type="compositionally biased region" description="Basic and acidic residues" evidence="1">
    <location>
        <begin position="124"/>
        <end position="153"/>
    </location>
</feature>
<dbReference type="PROSITE" id="PS50878">
    <property type="entry name" value="RT_POL"/>
    <property type="match status" value="1"/>
</dbReference>
<dbReference type="SUPFAM" id="SSF56672">
    <property type="entry name" value="DNA/RNA polymerases"/>
    <property type="match status" value="1"/>
</dbReference>
<accession>A0A8H5CG04</accession>
<evidence type="ECO:0000259" key="2">
    <source>
        <dbReference type="PROSITE" id="PS50878"/>
    </source>
</evidence>
<dbReference type="SUPFAM" id="SSF56219">
    <property type="entry name" value="DNase I-like"/>
    <property type="match status" value="1"/>
</dbReference>
<gene>
    <name evidence="4" type="ORF">D9611_005853</name>
</gene>
<feature type="domain" description="RNase H type-1" evidence="3">
    <location>
        <begin position="1343"/>
        <end position="1486"/>
    </location>
</feature>